<accession>A0A8H5BS40</accession>
<keyword evidence="3" id="KW-1185">Reference proteome</keyword>
<dbReference type="Proteomes" id="UP000567179">
    <property type="component" value="Unassembled WGS sequence"/>
</dbReference>
<name>A0A8H5BS40_9AGAR</name>
<protein>
    <submittedName>
        <fullName evidence="2">Uncharacterized protein</fullName>
    </submittedName>
</protein>
<dbReference type="EMBL" id="JAACJJ010000005">
    <property type="protein sequence ID" value="KAF5328209.1"/>
    <property type="molecule type" value="Genomic_DNA"/>
</dbReference>
<gene>
    <name evidence="2" type="ORF">D9619_013468</name>
</gene>
<evidence type="ECO:0000256" key="1">
    <source>
        <dbReference type="SAM" id="MobiDB-lite"/>
    </source>
</evidence>
<organism evidence="2 3">
    <name type="scientific">Psilocybe cf. subviscida</name>
    <dbReference type="NCBI Taxonomy" id="2480587"/>
    <lineage>
        <taxon>Eukaryota</taxon>
        <taxon>Fungi</taxon>
        <taxon>Dikarya</taxon>
        <taxon>Basidiomycota</taxon>
        <taxon>Agaricomycotina</taxon>
        <taxon>Agaricomycetes</taxon>
        <taxon>Agaricomycetidae</taxon>
        <taxon>Agaricales</taxon>
        <taxon>Agaricineae</taxon>
        <taxon>Strophariaceae</taxon>
        <taxon>Psilocybe</taxon>
    </lineage>
</organism>
<reference evidence="2 3" key="1">
    <citation type="journal article" date="2020" name="ISME J.">
        <title>Uncovering the hidden diversity of litter-decomposition mechanisms in mushroom-forming fungi.</title>
        <authorList>
            <person name="Floudas D."/>
            <person name="Bentzer J."/>
            <person name="Ahren D."/>
            <person name="Johansson T."/>
            <person name="Persson P."/>
            <person name="Tunlid A."/>
        </authorList>
    </citation>
    <scope>NUCLEOTIDE SEQUENCE [LARGE SCALE GENOMIC DNA]</scope>
    <source>
        <strain evidence="2 3">CBS 101986</strain>
    </source>
</reference>
<sequence length="101" mass="11084">MRIDKPWPGRMIHFLSTALRDSGTYSTLPSDLRSQLDFIPKPELIPRICTLIAIAHRASVLEPAKILNKTAVANDEDASLSKDDGDPASAKNPETRLEICG</sequence>
<dbReference type="AlphaFoldDB" id="A0A8H5BS40"/>
<evidence type="ECO:0000313" key="3">
    <source>
        <dbReference type="Proteomes" id="UP000567179"/>
    </source>
</evidence>
<proteinExistence type="predicted"/>
<evidence type="ECO:0000313" key="2">
    <source>
        <dbReference type="EMBL" id="KAF5328209.1"/>
    </source>
</evidence>
<comment type="caution">
    <text evidence="2">The sequence shown here is derived from an EMBL/GenBank/DDBJ whole genome shotgun (WGS) entry which is preliminary data.</text>
</comment>
<feature type="region of interest" description="Disordered" evidence="1">
    <location>
        <begin position="73"/>
        <end position="101"/>
    </location>
</feature>